<accession>A0A934M6L6</accession>
<comment type="caution">
    <text evidence="15">The sequence shown here is derived from an EMBL/GenBank/DDBJ whole genome shotgun (WGS) entry which is preliminary data.</text>
</comment>
<dbReference type="InterPro" id="IPR013766">
    <property type="entry name" value="Thioredoxin_domain"/>
</dbReference>
<feature type="region of interest" description="Disordered" evidence="13">
    <location>
        <begin position="1"/>
        <end position="36"/>
    </location>
</feature>
<reference evidence="15" key="1">
    <citation type="submission" date="2020-12" db="EMBL/GenBank/DDBJ databases">
        <title>Genome public.</title>
        <authorList>
            <person name="Sun Q."/>
        </authorList>
    </citation>
    <scope>NUCLEOTIDE SEQUENCE</scope>
    <source>
        <strain evidence="15">CCM 8863</strain>
    </source>
</reference>
<dbReference type="EMBL" id="JAEIOS010000010">
    <property type="protein sequence ID" value="MBI8988729.1"/>
    <property type="molecule type" value="Genomic_DNA"/>
</dbReference>
<dbReference type="GO" id="GO:0045454">
    <property type="term" value="P:cell redox homeostasis"/>
    <property type="evidence" value="ECO:0007669"/>
    <property type="project" value="TreeGrafter"/>
</dbReference>
<keyword evidence="4 15" id="KW-0575">Peroxidase</keyword>
<feature type="domain" description="Thioredoxin" evidence="14">
    <location>
        <begin position="18"/>
        <end position="166"/>
    </location>
</feature>
<evidence type="ECO:0000256" key="13">
    <source>
        <dbReference type="SAM" id="MobiDB-lite"/>
    </source>
</evidence>
<dbReference type="PANTHER" id="PTHR42801">
    <property type="entry name" value="THIOREDOXIN-DEPENDENT PEROXIDE REDUCTASE"/>
    <property type="match status" value="1"/>
</dbReference>
<dbReference type="Pfam" id="PF00578">
    <property type="entry name" value="AhpC-TSA"/>
    <property type="match status" value="1"/>
</dbReference>
<evidence type="ECO:0000256" key="7">
    <source>
        <dbReference type="ARBA" id="ARBA00023157"/>
    </source>
</evidence>
<comment type="catalytic activity">
    <reaction evidence="12">
        <text>a hydroperoxide + [thioredoxin]-dithiol = an alcohol + [thioredoxin]-disulfide + H2O</text>
        <dbReference type="Rhea" id="RHEA:62620"/>
        <dbReference type="Rhea" id="RHEA-COMP:10698"/>
        <dbReference type="Rhea" id="RHEA-COMP:10700"/>
        <dbReference type="ChEBI" id="CHEBI:15377"/>
        <dbReference type="ChEBI" id="CHEBI:29950"/>
        <dbReference type="ChEBI" id="CHEBI:30879"/>
        <dbReference type="ChEBI" id="CHEBI:35924"/>
        <dbReference type="ChEBI" id="CHEBI:50058"/>
        <dbReference type="EC" id="1.11.1.24"/>
    </reaction>
</comment>
<organism evidence="15 16">
    <name type="scientific">Corynebacterium meridianum</name>
    <dbReference type="NCBI Taxonomy" id="2765363"/>
    <lineage>
        <taxon>Bacteria</taxon>
        <taxon>Bacillati</taxon>
        <taxon>Actinomycetota</taxon>
        <taxon>Actinomycetes</taxon>
        <taxon>Mycobacteriales</taxon>
        <taxon>Corynebacteriaceae</taxon>
        <taxon>Corynebacterium</taxon>
    </lineage>
</organism>
<dbReference type="Proteomes" id="UP000645966">
    <property type="component" value="Unassembled WGS sequence"/>
</dbReference>
<keyword evidence="5" id="KW-0049">Antioxidant</keyword>
<dbReference type="Gene3D" id="3.40.30.10">
    <property type="entry name" value="Glutaredoxin"/>
    <property type="match status" value="1"/>
</dbReference>
<proteinExistence type="inferred from homology"/>
<sequence length="166" mass="17868">MPSPSSPSTSTPSTSRRLEPGDPAPRLALPDHTGKTVSLEDFPGQRVLIYFYPKAGTPGCTKEACDFRDNLSAFSELGITVLGVSPDSPDALATFREDEGLTFPLLSDESKETMAAWGAWGEKKNYGRIVQGVIRSTIIIGADGRVESAQYNVRATGHVARVLRTL</sequence>
<evidence type="ECO:0000256" key="1">
    <source>
        <dbReference type="ARBA" id="ARBA00003330"/>
    </source>
</evidence>
<dbReference type="InterPro" id="IPR050924">
    <property type="entry name" value="Peroxiredoxin_BCP/PrxQ"/>
</dbReference>
<dbReference type="CDD" id="cd03017">
    <property type="entry name" value="PRX_BCP"/>
    <property type="match status" value="1"/>
</dbReference>
<evidence type="ECO:0000313" key="16">
    <source>
        <dbReference type="Proteomes" id="UP000645966"/>
    </source>
</evidence>
<evidence type="ECO:0000256" key="8">
    <source>
        <dbReference type="ARBA" id="ARBA00023284"/>
    </source>
</evidence>
<protein>
    <recommendedName>
        <fullName evidence="3">thioredoxin-dependent peroxiredoxin</fullName>
        <ecNumber evidence="3">1.11.1.24</ecNumber>
    </recommendedName>
    <alternativeName>
        <fullName evidence="11">Bacterioferritin comigratory protein</fullName>
    </alternativeName>
    <alternativeName>
        <fullName evidence="9">Thioredoxin peroxidase</fullName>
    </alternativeName>
</protein>
<keyword evidence="16" id="KW-1185">Reference proteome</keyword>
<evidence type="ECO:0000256" key="5">
    <source>
        <dbReference type="ARBA" id="ARBA00022862"/>
    </source>
</evidence>
<name>A0A934M6L6_9CORY</name>
<evidence type="ECO:0000256" key="3">
    <source>
        <dbReference type="ARBA" id="ARBA00013017"/>
    </source>
</evidence>
<evidence type="ECO:0000259" key="14">
    <source>
        <dbReference type="PROSITE" id="PS51352"/>
    </source>
</evidence>
<evidence type="ECO:0000256" key="12">
    <source>
        <dbReference type="ARBA" id="ARBA00049091"/>
    </source>
</evidence>
<dbReference type="FunFam" id="3.40.30.10:FF:000007">
    <property type="entry name" value="Thioredoxin-dependent thiol peroxidase"/>
    <property type="match status" value="1"/>
</dbReference>
<feature type="compositionally biased region" description="Low complexity" evidence="13">
    <location>
        <begin position="1"/>
        <end position="15"/>
    </location>
</feature>
<comment type="subunit">
    <text evidence="2">Monomer.</text>
</comment>
<gene>
    <name evidence="15" type="primary">bcp</name>
    <name evidence="15" type="ORF">JDV75_02995</name>
</gene>
<evidence type="ECO:0000256" key="11">
    <source>
        <dbReference type="ARBA" id="ARBA00041373"/>
    </source>
</evidence>
<dbReference type="RefSeq" id="WP_198737773.1">
    <property type="nucleotide sequence ID" value="NZ_JAEIOS010000010.1"/>
</dbReference>
<comment type="function">
    <text evidence="1">Thiol-specific peroxidase that catalyzes the reduction of hydrogen peroxide and organic hydroperoxides to water and alcohols, respectively. Plays a role in cell protection against oxidative stress by detoxifying peroxides and as sensor of hydrogen peroxide-mediated signaling events.</text>
</comment>
<evidence type="ECO:0000256" key="4">
    <source>
        <dbReference type="ARBA" id="ARBA00022559"/>
    </source>
</evidence>
<dbReference type="GO" id="GO:0008379">
    <property type="term" value="F:thioredoxin peroxidase activity"/>
    <property type="evidence" value="ECO:0007669"/>
    <property type="project" value="TreeGrafter"/>
</dbReference>
<evidence type="ECO:0000313" key="15">
    <source>
        <dbReference type="EMBL" id="MBI8988729.1"/>
    </source>
</evidence>
<evidence type="ECO:0000256" key="9">
    <source>
        <dbReference type="ARBA" id="ARBA00032824"/>
    </source>
</evidence>
<dbReference type="GO" id="GO:0005737">
    <property type="term" value="C:cytoplasm"/>
    <property type="evidence" value="ECO:0007669"/>
    <property type="project" value="TreeGrafter"/>
</dbReference>
<dbReference type="NCBIfam" id="NF006960">
    <property type="entry name" value="PRK09437.1"/>
    <property type="match status" value="1"/>
</dbReference>
<dbReference type="EC" id="1.11.1.24" evidence="3"/>
<evidence type="ECO:0000256" key="2">
    <source>
        <dbReference type="ARBA" id="ARBA00011245"/>
    </source>
</evidence>
<dbReference type="AlphaFoldDB" id="A0A934M6L6"/>
<dbReference type="GO" id="GO:0034599">
    <property type="term" value="P:cellular response to oxidative stress"/>
    <property type="evidence" value="ECO:0007669"/>
    <property type="project" value="TreeGrafter"/>
</dbReference>
<dbReference type="InterPro" id="IPR000866">
    <property type="entry name" value="AhpC/TSA"/>
</dbReference>
<keyword evidence="7" id="KW-1015">Disulfide bond</keyword>
<comment type="similarity">
    <text evidence="10">Belongs to the peroxiredoxin family. BCP/PrxQ subfamily.</text>
</comment>
<dbReference type="PANTHER" id="PTHR42801:SF4">
    <property type="entry name" value="AHPC_TSA FAMILY PROTEIN"/>
    <property type="match status" value="1"/>
</dbReference>
<dbReference type="InterPro" id="IPR036249">
    <property type="entry name" value="Thioredoxin-like_sf"/>
</dbReference>
<keyword evidence="8" id="KW-0676">Redox-active center</keyword>
<evidence type="ECO:0000256" key="10">
    <source>
        <dbReference type="ARBA" id="ARBA00038489"/>
    </source>
</evidence>
<evidence type="ECO:0000256" key="6">
    <source>
        <dbReference type="ARBA" id="ARBA00023002"/>
    </source>
</evidence>
<dbReference type="PROSITE" id="PS51352">
    <property type="entry name" value="THIOREDOXIN_2"/>
    <property type="match status" value="1"/>
</dbReference>
<dbReference type="SUPFAM" id="SSF52833">
    <property type="entry name" value="Thioredoxin-like"/>
    <property type="match status" value="1"/>
</dbReference>
<keyword evidence="6" id="KW-0560">Oxidoreductase</keyword>